<evidence type="ECO:0000313" key="2">
    <source>
        <dbReference type="EMBL" id="KAL3779147.1"/>
    </source>
</evidence>
<name>A0ABD3NU16_9STRA</name>
<keyword evidence="1" id="KW-1133">Transmembrane helix</keyword>
<reference evidence="2 3" key="1">
    <citation type="submission" date="2024-10" db="EMBL/GenBank/DDBJ databases">
        <title>Updated reference genomes for cyclostephanoid diatoms.</title>
        <authorList>
            <person name="Roberts W.R."/>
            <person name="Alverson A.J."/>
        </authorList>
    </citation>
    <scope>NUCLEOTIDE SEQUENCE [LARGE SCALE GENOMIC DNA]</scope>
    <source>
        <strain evidence="2 3">AJA010-31</strain>
    </source>
</reference>
<keyword evidence="1" id="KW-0472">Membrane</keyword>
<sequence>MLDNNVDRSDKSPIGYGGAAISSWMHSKVEQMFRVPRILIAIASFLTALYFDCRLVMRGKKNATIDAGSGIPSSIQKWSNKMFFHQLMKSFCILLPVYPFLAVVISFGFLFVVSIFEKLNLPLEVLNMPIYYGTLYGPLSHLYWDVKKKMVARASVNGGVRILGGKVLPR</sequence>
<feature type="transmembrane region" description="Helical" evidence="1">
    <location>
        <begin position="91"/>
        <end position="116"/>
    </location>
</feature>
<keyword evidence="1" id="KW-0812">Transmembrane</keyword>
<keyword evidence="3" id="KW-1185">Reference proteome</keyword>
<feature type="transmembrane region" description="Helical" evidence="1">
    <location>
        <begin position="32"/>
        <end position="51"/>
    </location>
</feature>
<gene>
    <name evidence="2" type="ORF">ACHAWO_002842</name>
</gene>
<accession>A0ABD3NU16</accession>
<protein>
    <submittedName>
        <fullName evidence="2">Uncharacterized protein</fullName>
    </submittedName>
</protein>
<dbReference type="AlphaFoldDB" id="A0ABD3NU16"/>
<evidence type="ECO:0000313" key="3">
    <source>
        <dbReference type="Proteomes" id="UP001530400"/>
    </source>
</evidence>
<proteinExistence type="predicted"/>
<feature type="transmembrane region" description="Helical" evidence="1">
    <location>
        <begin position="128"/>
        <end position="144"/>
    </location>
</feature>
<dbReference type="Proteomes" id="UP001530400">
    <property type="component" value="Unassembled WGS sequence"/>
</dbReference>
<organism evidence="2 3">
    <name type="scientific">Cyclotella atomus</name>
    <dbReference type="NCBI Taxonomy" id="382360"/>
    <lineage>
        <taxon>Eukaryota</taxon>
        <taxon>Sar</taxon>
        <taxon>Stramenopiles</taxon>
        <taxon>Ochrophyta</taxon>
        <taxon>Bacillariophyta</taxon>
        <taxon>Coscinodiscophyceae</taxon>
        <taxon>Thalassiosirophycidae</taxon>
        <taxon>Stephanodiscales</taxon>
        <taxon>Stephanodiscaceae</taxon>
        <taxon>Cyclotella</taxon>
    </lineage>
</organism>
<dbReference type="EMBL" id="JALLPJ020000952">
    <property type="protein sequence ID" value="KAL3779147.1"/>
    <property type="molecule type" value="Genomic_DNA"/>
</dbReference>
<comment type="caution">
    <text evidence="2">The sequence shown here is derived from an EMBL/GenBank/DDBJ whole genome shotgun (WGS) entry which is preliminary data.</text>
</comment>
<evidence type="ECO:0000256" key="1">
    <source>
        <dbReference type="SAM" id="Phobius"/>
    </source>
</evidence>